<keyword evidence="1 2" id="KW-0129">CBS domain</keyword>
<dbReference type="Proteomes" id="UP000765891">
    <property type="component" value="Unassembled WGS sequence"/>
</dbReference>
<dbReference type="EMBL" id="JAGGKO010000001">
    <property type="protein sequence ID" value="MBP1953946.1"/>
    <property type="molecule type" value="Genomic_DNA"/>
</dbReference>
<protein>
    <submittedName>
        <fullName evidence="5">CBS domain-containing protein</fullName>
    </submittedName>
    <submittedName>
        <fullName evidence="4">Membrane protein</fullName>
    </submittedName>
</protein>
<comment type="caution">
    <text evidence="4">The sequence shown here is derived from an EMBL/GenBank/DDBJ whole genome shotgun (WGS) entry which is preliminary data.</text>
</comment>
<accession>A0A830FSU2</accession>
<evidence type="ECO:0000256" key="2">
    <source>
        <dbReference type="PROSITE-ProRule" id="PRU00703"/>
    </source>
</evidence>
<dbReference type="PANTHER" id="PTHR43080">
    <property type="entry name" value="CBS DOMAIN-CONTAINING PROTEIN CBSX3, MITOCHONDRIAL"/>
    <property type="match status" value="1"/>
</dbReference>
<keyword evidence="6" id="KW-1185">Reference proteome</keyword>
<name>A0A830FSU2_9EURY</name>
<dbReference type="EMBL" id="BMOO01000001">
    <property type="protein sequence ID" value="GGM56087.1"/>
    <property type="molecule type" value="Genomic_DNA"/>
</dbReference>
<dbReference type="SUPFAM" id="SSF54631">
    <property type="entry name" value="CBS-domain pair"/>
    <property type="match status" value="1"/>
</dbReference>
<evidence type="ECO:0000313" key="6">
    <source>
        <dbReference type="Proteomes" id="UP000614609"/>
    </source>
</evidence>
<reference evidence="5" key="3">
    <citation type="submission" date="2021-03" db="EMBL/GenBank/DDBJ databases">
        <title>Genomic Encyclopedia of Type Strains, Phase IV (KMG-IV): sequencing the most valuable type-strain genomes for metagenomic binning, comparative biology and taxonomic classification.</title>
        <authorList>
            <person name="Goeker M."/>
        </authorList>
    </citation>
    <scope>NUCLEOTIDE SEQUENCE</scope>
    <source>
        <strain evidence="5">DSM 22443</strain>
    </source>
</reference>
<dbReference type="SMART" id="SM00116">
    <property type="entry name" value="CBS"/>
    <property type="match status" value="2"/>
</dbReference>
<gene>
    <name evidence="4" type="ORF">GCM10009017_02850</name>
    <name evidence="5" type="ORF">J2752_000827</name>
</gene>
<reference evidence="4" key="2">
    <citation type="submission" date="2020-09" db="EMBL/GenBank/DDBJ databases">
        <authorList>
            <person name="Sun Q."/>
            <person name="Ohkuma M."/>
        </authorList>
    </citation>
    <scope>NUCLEOTIDE SEQUENCE</scope>
    <source>
        <strain evidence="4">JCM 16108</strain>
    </source>
</reference>
<dbReference type="InterPro" id="IPR051257">
    <property type="entry name" value="Diverse_CBS-Domain"/>
</dbReference>
<proteinExistence type="predicted"/>
<feature type="domain" description="CBS" evidence="3">
    <location>
        <begin position="107"/>
        <end position="164"/>
    </location>
</feature>
<dbReference type="AlphaFoldDB" id="A0A830FSU2"/>
<evidence type="ECO:0000313" key="4">
    <source>
        <dbReference type="EMBL" id="GGM56087.1"/>
    </source>
</evidence>
<dbReference type="OrthoDB" id="43333at2157"/>
<feature type="domain" description="CBS" evidence="3">
    <location>
        <begin position="9"/>
        <end position="65"/>
    </location>
</feature>
<evidence type="ECO:0000313" key="5">
    <source>
        <dbReference type="EMBL" id="MBP1953946.1"/>
    </source>
</evidence>
<dbReference type="Proteomes" id="UP000614609">
    <property type="component" value="Unassembled WGS sequence"/>
</dbReference>
<dbReference type="RefSeq" id="WP_188869198.1">
    <property type="nucleotide sequence ID" value="NZ_BMOO01000001.1"/>
</dbReference>
<sequence>MALTARDLMTTDVETVAPDDEISEVLTKLSRRDFTGFPVVEGTDLVGVVTEHDLVDIFQPSERTLYVPFGLPPFLESLTYALDLSWDELDVELDLVKNAGRPIREVMSTDVRTVSPDASLDDVLAVLVDEDEDVNRIPVVENGALVGIIARQDVLGAIYRERTAGAADADAEV</sequence>
<dbReference type="Gene3D" id="3.10.580.10">
    <property type="entry name" value="CBS-domain"/>
    <property type="match status" value="1"/>
</dbReference>
<dbReference type="PROSITE" id="PS51371">
    <property type="entry name" value="CBS"/>
    <property type="match status" value="2"/>
</dbReference>
<dbReference type="InterPro" id="IPR000644">
    <property type="entry name" value="CBS_dom"/>
</dbReference>
<dbReference type="Pfam" id="PF00571">
    <property type="entry name" value="CBS"/>
    <property type="match status" value="2"/>
</dbReference>
<evidence type="ECO:0000259" key="3">
    <source>
        <dbReference type="PROSITE" id="PS51371"/>
    </source>
</evidence>
<reference evidence="4" key="1">
    <citation type="journal article" date="2014" name="Int. J. Syst. Evol. Microbiol.">
        <title>Complete genome sequence of Corynebacterium casei LMG S-19264T (=DSM 44701T), isolated from a smear-ripened cheese.</title>
        <authorList>
            <consortium name="US DOE Joint Genome Institute (JGI-PGF)"/>
            <person name="Walter F."/>
            <person name="Albersmeier A."/>
            <person name="Kalinowski J."/>
            <person name="Ruckert C."/>
        </authorList>
    </citation>
    <scope>NUCLEOTIDE SEQUENCE</scope>
    <source>
        <strain evidence="4">JCM 16108</strain>
    </source>
</reference>
<dbReference type="PANTHER" id="PTHR43080:SF2">
    <property type="entry name" value="CBS DOMAIN-CONTAINING PROTEIN"/>
    <property type="match status" value="1"/>
</dbReference>
<dbReference type="InterPro" id="IPR046342">
    <property type="entry name" value="CBS_dom_sf"/>
</dbReference>
<evidence type="ECO:0000256" key="1">
    <source>
        <dbReference type="ARBA" id="ARBA00023122"/>
    </source>
</evidence>
<organism evidence="4 6">
    <name type="scientific">Halarchaeum rubridurum</name>
    <dbReference type="NCBI Taxonomy" id="489911"/>
    <lineage>
        <taxon>Archaea</taxon>
        <taxon>Methanobacteriati</taxon>
        <taxon>Methanobacteriota</taxon>
        <taxon>Stenosarchaea group</taxon>
        <taxon>Halobacteria</taxon>
        <taxon>Halobacteriales</taxon>
        <taxon>Halobacteriaceae</taxon>
    </lineage>
</organism>